<evidence type="ECO:0000313" key="1">
    <source>
        <dbReference type="EMBL" id="KAA8570490.1"/>
    </source>
</evidence>
<gene>
    <name evidence="1" type="ORF">EYC84_002761</name>
</gene>
<evidence type="ECO:0000313" key="2">
    <source>
        <dbReference type="Proteomes" id="UP000322873"/>
    </source>
</evidence>
<accession>A0A5M9JPB4</accession>
<dbReference type="AlphaFoldDB" id="A0A5M9JPB4"/>
<dbReference type="EMBL" id="VICG01000007">
    <property type="protein sequence ID" value="KAA8570490.1"/>
    <property type="molecule type" value="Genomic_DNA"/>
</dbReference>
<keyword evidence="2" id="KW-1185">Reference proteome</keyword>
<comment type="caution">
    <text evidence="1">The sequence shown here is derived from an EMBL/GenBank/DDBJ whole genome shotgun (WGS) entry which is preliminary data.</text>
</comment>
<sequence length="96" mass="10285">MEKMEQRAVGPRGIFVPSYKTCALTALSGSSRSRKAREGCSGELQGVDEVSAYHDAGGTVSELVIDYADLISDWLSWGCIANVDVRGSVVWLAGMD</sequence>
<protein>
    <submittedName>
        <fullName evidence="1">Uncharacterized protein</fullName>
    </submittedName>
</protein>
<reference evidence="1 2" key="1">
    <citation type="submission" date="2019-06" db="EMBL/GenBank/DDBJ databases">
        <title>Genome Sequence of the Brown Rot Fungal Pathogen Monilinia fructicola.</title>
        <authorList>
            <person name="De Miccolis Angelini R.M."/>
            <person name="Landi L."/>
            <person name="Abate D."/>
            <person name="Pollastro S."/>
            <person name="Romanazzi G."/>
            <person name="Faretra F."/>
        </authorList>
    </citation>
    <scope>NUCLEOTIDE SEQUENCE [LARGE SCALE GENOMIC DNA]</scope>
    <source>
        <strain evidence="1 2">Mfrc123</strain>
    </source>
</reference>
<proteinExistence type="predicted"/>
<name>A0A5M9JPB4_MONFR</name>
<organism evidence="1 2">
    <name type="scientific">Monilinia fructicola</name>
    <name type="common">Brown rot fungus</name>
    <name type="synonym">Ciboria fructicola</name>
    <dbReference type="NCBI Taxonomy" id="38448"/>
    <lineage>
        <taxon>Eukaryota</taxon>
        <taxon>Fungi</taxon>
        <taxon>Dikarya</taxon>
        <taxon>Ascomycota</taxon>
        <taxon>Pezizomycotina</taxon>
        <taxon>Leotiomycetes</taxon>
        <taxon>Helotiales</taxon>
        <taxon>Sclerotiniaceae</taxon>
        <taxon>Monilinia</taxon>
    </lineage>
</organism>
<dbReference type="Proteomes" id="UP000322873">
    <property type="component" value="Unassembled WGS sequence"/>
</dbReference>